<dbReference type="PROSITE" id="PS50104">
    <property type="entry name" value="TIR"/>
    <property type="match status" value="1"/>
</dbReference>
<dbReference type="InterPro" id="IPR035897">
    <property type="entry name" value="Toll_tir_struct_dom_sf"/>
</dbReference>
<proteinExistence type="predicted"/>
<dbReference type="SUPFAM" id="SSF52200">
    <property type="entry name" value="Toll/Interleukin receptor TIR domain"/>
    <property type="match status" value="1"/>
</dbReference>
<evidence type="ECO:0000313" key="2">
    <source>
        <dbReference type="EMBL" id="TKJ40157.1"/>
    </source>
</evidence>
<reference evidence="2 3" key="1">
    <citation type="submission" date="2017-06" db="EMBL/GenBank/DDBJ databases">
        <title>Novel microbial phyla capable of carbon fixation and sulfur reduction in deep-sea sediments.</title>
        <authorList>
            <person name="Huang J."/>
            <person name="Baker B."/>
            <person name="Wang Y."/>
        </authorList>
    </citation>
    <scope>NUCLEOTIDE SEQUENCE [LARGE SCALE GENOMIC DNA]</scope>
    <source>
        <strain evidence="2">B3_TA06</strain>
    </source>
</reference>
<sequence length="325" mass="37819">METPKVFISHASEDKTRFVLDLDKRLRAQGIDVWLDKREILAGDNLVDKIFEEGIKKTQAVIVVLSQYSIEKPWPKAERDVSVIKKINENIRLIPLILDIQDEEVPESLKPYRWVRVKDLNDYEDELNEIINSIYEHREKPPLGEPPKYAQTRIELIPDLTKLDNLVLKLSCERLIEQGYAHLIEGEEIFEAVQPFEIDFNAMMESLEILDRRNLIDLKKFLGSNSEGAKGFCFHVTEWGMDAYLKAYREDYESIFKSTVASIVNKNGGDNFSIASHLNVPEVIIDHVITHLKWEKYIKAEYVGGGQIYIYEVNPELKRWLQNNR</sequence>
<accession>A0A532UZJ4</accession>
<dbReference type="Pfam" id="PF13676">
    <property type="entry name" value="TIR_2"/>
    <property type="match status" value="1"/>
</dbReference>
<protein>
    <submittedName>
        <fullName evidence="2">Molecular chaperone Tir</fullName>
    </submittedName>
</protein>
<dbReference type="AlphaFoldDB" id="A0A532UZJ4"/>
<dbReference type="InterPro" id="IPR000157">
    <property type="entry name" value="TIR_dom"/>
</dbReference>
<comment type="caution">
    <text evidence="2">The sequence shown here is derived from an EMBL/GenBank/DDBJ whole genome shotgun (WGS) entry which is preliminary data.</text>
</comment>
<name>A0A532UZJ4_UNCT6</name>
<evidence type="ECO:0000313" key="3">
    <source>
        <dbReference type="Proteomes" id="UP000317778"/>
    </source>
</evidence>
<evidence type="ECO:0000259" key="1">
    <source>
        <dbReference type="PROSITE" id="PS50104"/>
    </source>
</evidence>
<dbReference type="SMART" id="SM00255">
    <property type="entry name" value="TIR"/>
    <property type="match status" value="1"/>
</dbReference>
<dbReference type="EMBL" id="NJBO01000020">
    <property type="protein sequence ID" value="TKJ40157.1"/>
    <property type="molecule type" value="Genomic_DNA"/>
</dbReference>
<feature type="domain" description="TIR" evidence="1">
    <location>
        <begin position="2"/>
        <end position="156"/>
    </location>
</feature>
<dbReference type="Gene3D" id="3.40.50.10140">
    <property type="entry name" value="Toll/interleukin-1 receptor homology (TIR) domain"/>
    <property type="match status" value="1"/>
</dbReference>
<dbReference type="Proteomes" id="UP000317778">
    <property type="component" value="Unassembled WGS sequence"/>
</dbReference>
<dbReference type="GO" id="GO:0007165">
    <property type="term" value="P:signal transduction"/>
    <property type="evidence" value="ECO:0007669"/>
    <property type="project" value="InterPro"/>
</dbReference>
<organism evidence="2 3">
    <name type="scientific">candidate division TA06 bacterium B3_TA06</name>
    <dbReference type="NCBI Taxonomy" id="2012487"/>
    <lineage>
        <taxon>Bacteria</taxon>
        <taxon>Bacteria division TA06</taxon>
    </lineage>
</organism>
<gene>
    <name evidence="2" type="ORF">CEE36_09865</name>
</gene>